<dbReference type="RefSeq" id="WP_307564183.1">
    <property type="nucleotide sequence ID" value="NZ_JAUSQU010000001.1"/>
</dbReference>
<dbReference type="NCBIfam" id="TIGR03557">
    <property type="entry name" value="F420_G6P_family"/>
    <property type="match status" value="1"/>
</dbReference>
<dbReference type="Gene3D" id="3.20.20.30">
    <property type="entry name" value="Luciferase-like domain"/>
    <property type="match status" value="1"/>
</dbReference>
<dbReference type="InterPro" id="IPR050564">
    <property type="entry name" value="F420-G6PD/mer"/>
</dbReference>
<sequence length="376" mass="41406">MSEHEEPAGGISRREFSILGAAALGGLSHLGAPRQTSPSPNPTPTPDTGQRARVGFVLGHEQFRTPALVSFAERADRAGFTHVWASDHSHPWQDNEGHAMFPWITLALVGDHTSRVTYGTGVTCPLYRHHPSQVAQAFASLGILTPGRVFLGVGTGEALNEQATTGSYGRYPERHDRLIDAITLIRKLWTGERTTYKGDYYRTDQFKLYDVPDKPVPIYVAASGPKSAYLAGRYGDGWVAQTKDIANPQLHAEFSRGARAAGRDPDAMPKLVETWVVAGDQAQAEYAANQWRFTPGGFGDLLYQPNPVTIQQIAEKRWPLSEVYKSWPRGTDPEVHIKALQKIVDVGGIPMVHSGQADQARVIDFYGREVLPHVHR</sequence>
<comment type="caution">
    <text evidence="4">The sequence shown here is derived from an EMBL/GenBank/DDBJ whole genome shotgun (WGS) entry which is preliminary data.</text>
</comment>
<name>A0ABT9QMJ8_9ACTN</name>
<evidence type="ECO:0000313" key="4">
    <source>
        <dbReference type="EMBL" id="MDP9847149.1"/>
    </source>
</evidence>
<evidence type="ECO:0000313" key="5">
    <source>
        <dbReference type="Proteomes" id="UP001225356"/>
    </source>
</evidence>
<evidence type="ECO:0000259" key="3">
    <source>
        <dbReference type="Pfam" id="PF00296"/>
    </source>
</evidence>
<dbReference type="PANTHER" id="PTHR43244">
    <property type="match status" value="1"/>
</dbReference>
<dbReference type="InterPro" id="IPR019945">
    <property type="entry name" value="F420_G6P_DH-rel"/>
</dbReference>
<dbReference type="Proteomes" id="UP001225356">
    <property type="component" value="Unassembled WGS sequence"/>
</dbReference>
<dbReference type="InterPro" id="IPR011251">
    <property type="entry name" value="Luciferase-like_dom"/>
</dbReference>
<dbReference type="NCBIfam" id="TIGR04465">
    <property type="entry name" value="ArgArg_F420"/>
    <property type="match status" value="1"/>
</dbReference>
<feature type="compositionally biased region" description="Low complexity" evidence="2">
    <location>
        <begin position="28"/>
        <end position="38"/>
    </location>
</feature>
<dbReference type="InterPro" id="IPR036661">
    <property type="entry name" value="Luciferase-like_sf"/>
</dbReference>
<dbReference type="EMBL" id="JAUSQU010000001">
    <property type="protein sequence ID" value="MDP9847149.1"/>
    <property type="molecule type" value="Genomic_DNA"/>
</dbReference>
<feature type="region of interest" description="Disordered" evidence="2">
    <location>
        <begin position="28"/>
        <end position="51"/>
    </location>
</feature>
<keyword evidence="1" id="KW-0560">Oxidoreductase</keyword>
<evidence type="ECO:0000256" key="2">
    <source>
        <dbReference type="SAM" id="MobiDB-lite"/>
    </source>
</evidence>
<dbReference type="CDD" id="cd01097">
    <property type="entry name" value="Tetrahydromethanopterin_reductase"/>
    <property type="match status" value="1"/>
</dbReference>
<dbReference type="InterPro" id="IPR031017">
    <property type="entry name" value="F420_FGD2"/>
</dbReference>
<protein>
    <submittedName>
        <fullName evidence="4">TAT-translocated FGD2 family F420-dependent dehydrogenase</fullName>
    </submittedName>
</protein>
<dbReference type="SUPFAM" id="SSF51679">
    <property type="entry name" value="Bacterial luciferase-like"/>
    <property type="match status" value="1"/>
</dbReference>
<feature type="domain" description="Luciferase-like" evidence="3">
    <location>
        <begin position="60"/>
        <end position="288"/>
    </location>
</feature>
<organism evidence="4 5">
    <name type="scientific">Streptosporangium lutulentum</name>
    <dbReference type="NCBI Taxonomy" id="1461250"/>
    <lineage>
        <taxon>Bacteria</taxon>
        <taxon>Bacillati</taxon>
        <taxon>Actinomycetota</taxon>
        <taxon>Actinomycetes</taxon>
        <taxon>Streptosporangiales</taxon>
        <taxon>Streptosporangiaceae</taxon>
        <taxon>Streptosporangium</taxon>
    </lineage>
</organism>
<keyword evidence="5" id="KW-1185">Reference proteome</keyword>
<evidence type="ECO:0000256" key="1">
    <source>
        <dbReference type="ARBA" id="ARBA00023002"/>
    </source>
</evidence>
<dbReference type="Pfam" id="PF00296">
    <property type="entry name" value="Bac_luciferase"/>
    <property type="match status" value="1"/>
</dbReference>
<proteinExistence type="predicted"/>
<dbReference type="PANTHER" id="PTHR43244:SF1">
    <property type="entry name" value="5,10-METHYLENETETRAHYDROMETHANOPTERIN REDUCTASE"/>
    <property type="match status" value="1"/>
</dbReference>
<reference evidence="4 5" key="1">
    <citation type="submission" date="2023-07" db="EMBL/GenBank/DDBJ databases">
        <title>Sequencing the genomes of 1000 actinobacteria strains.</title>
        <authorList>
            <person name="Klenk H.-P."/>
        </authorList>
    </citation>
    <scope>NUCLEOTIDE SEQUENCE [LARGE SCALE GENOMIC DNA]</scope>
    <source>
        <strain evidence="4 5">DSM 46740</strain>
    </source>
</reference>
<accession>A0ABT9QMJ8</accession>
<gene>
    <name evidence="4" type="ORF">J2853_006360</name>
</gene>